<keyword evidence="4" id="KW-0808">Transferase</keyword>
<dbReference type="PANTHER" id="PTHR10536">
    <property type="entry name" value="DNA PRIMASE SMALL SUBUNIT"/>
    <property type="match status" value="1"/>
</dbReference>
<dbReference type="GO" id="GO:1990077">
    <property type="term" value="C:primosome complex"/>
    <property type="evidence" value="ECO:0007669"/>
    <property type="project" value="UniProtKB-KW"/>
</dbReference>
<evidence type="ECO:0000256" key="1">
    <source>
        <dbReference type="ARBA" id="ARBA00009762"/>
    </source>
</evidence>
<keyword evidence="2" id="KW-0240">DNA-directed RNA polymerase</keyword>
<evidence type="ECO:0008006" key="11">
    <source>
        <dbReference type="Google" id="ProtNLM"/>
    </source>
</evidence>
<evidence type="ECO:0000313" key="10">
    <source>
        <dbReference type="EMBL" id="KKN32376.1"/>
    </source>
</evidence>
<dbReference type="GO" id="GO:0006269">
    <property type="term" value="P:DNA replication, synthesis of primer"/>
    <property type="evidence" value="ECO:0007669"/>
    <property type="project" value="UniProtKB-KW"/>
</dbReference>
<evidence type="ECO:0000256" key="9">
    <source>
        <dbReference type="ARBA" id="ARBA00023163"/>
    </source>
</evidence>
<dbReference type="InterPro" id="IPR002755">
    <property type="entry name" value="DNA_primase_S"/>
</dbReference>
<evidence type="ECO:0000256" key="6">
    <source>
        <dbReference type="ARBA" id="ARBA00022705"/>
    </source>
</evidence>
<dbReference type="Gene3D" id="3.90.920.10">
    <property type="entry name" value="DNA primase, PRIM domain"/>
    <property type="match status" value="1"/>
</dbReference>
<evidence type="ECO:0000256" key="2">
    <source>
        <dbReference type="ARBA" id="ARBA00022478"/>
    </source>
</evidence>
<accession>A0A0F9S5M2</accession>
<dbReference type="GO" id="GO:0046872">
    <property type="term" value="F:metal ion binding"/>
    <property type="evidence" value="ECO:0007669"/>
    <property type="project" value="UniProtKB-KW"/>
</dbReference>
<dbReference type="Pfam" id="PF01896">
    <property type="entry name" value="DNA_primase_S"/>
    <property type="match status" value="1"/>
</dbReference>
<evidence type="ECO:0000256" key="3">
    <source>
        <dbReference type="ARBA" id="ARBA00022515"/>
    </source>
</evidence>
<evidence type="ECO:0000256" key="4">
    <source>
        <dbReference type="ARBA" id="ARBA00022679"/>
    </source>
</evidence>
<dbReference type="AlphaFoldDB" id="A0A0F9S5M2"/>
<keyword evidence="5" id="KW-0548">Nucleotidyltransferase</keyword>
<keyword evidence="7" id="KW-0479">Metal-binding</keyword>
<dbReference type="InterPro" id="IPR023639">
    <property type="entry name" value="DNA_primase_ssu_PriS"/>
</dbReference>
<keyword evidence="3" id="KW-0639">Primosome</keyword>
<comment type="similarity">
    <text evidence="1">Belongs to the eukaryotic-type primase small subunit family.</text>
</comment>
<dbReference type="EMBL" id="LAZR01002257">
    <property type="protein sequence ID" value="KKN32376.1"/>
    <property type="molecule type" value="Genomic_DNA"/>
</dbReference>
<keyword evidence="8" id="KW-0460">Magnesium</keyword>
<keyword evidence="9" id="KW-0804">Transcription</keyword>
<reference evidence="10" key="1">
    <citation type="journal article" date="2015" name="Nature">
        <title>Complex archaea that bridge the gap between prokaryotes and eukaryotes.</title>
        <authorList>
            <person name="Spang A."/>
            <person name="Saw J.H."/>
            <person name="Jorgensen S.L."/>
            <person name="Zaremba-Niedzwiedzka K."/>
            <person name="Martijn J."/>
            <person name="Lind A.E."/>
            <person name="van Eijk R."/>
            <person name="Schleper C."/>
            <person name="Guy L."/>
            <person name="Ettema T.J."/>
        </authorList>
    </citation>
    <scope>NUCLEOTIDE SEQUENCE</scope>
</reference>
<protein>
    <recommendedName>
        <fullName evidence="11">DNA primase small subunit PriS</fullName>
    </recommendedName>
</protein>
<dbReference type="GO" id="GO:0000428">
    <property type="term" value="C:DNA-directed RNA polymerase complex"/>
    <property type="evidence" value="ECO:0007669"/>
    <property type="project" value="UniProtKB-KW"/>
</dbReference>
<sequence>MSDNIYLKRLFQAYYKESKIHIINLLEQREFGFIPWEKQIMNRHIGFNASTNLKKYLVNNTPKHAYTSGSLYSQPENQDMEGKGYLGCDLIIDIDVDHFYTPCKNDHDIWFCKDCGKSGKGMIEKCPSCKKQKLSTLTWICKDCLEIAKNQIIKLLYDFLIPDFRIDIKQVKIAFSGHRGYHLKIENDRIRSLTSEERREIIDYISGENISFDILGLQDKGGNIFGFSKENIGWSHKIISKMEDLLNKTNSEIQEFLSNKRKLNFSQNLIKNFLNYKDDLLKILRNKNKNNWNIAGFGLTSWIKLLKTLVNEIGIEVDVPVSVDIHRLIRYPGSLHGKTGFKVQELSPDELDDFIPLDEINERLDPIVFKSEKNITQKLEITELQVPTTSLKGETLGPYVKGDIIEVPHHFAVFLLCKGVAKTI</sequence>
<name>A0A0F9S5M2_9ZZZZ</name>
<dbReference type="SUPFAM" id="SSF56747">
    <property type="entry name" value="Prim-pol domain"/>
    <property type="match status" value="1"/>
</dbReference>
<keyword evidence="6" id="KW-0235">DNA replication</keyword>
<evidence type="ECO:0000256" key="5">
    <source>
        <dbReference type="ARBA" id="ARBA00022695"/>
    </source>
</evidence>
<evidence type="ECO:0000256" key="7">
    <source>
        <dbReference type="ARBA" id="ARBA00022723"/>
    </source>
</evidence>
<organism evidence="10">
    <name type="scientific">marine sediment metagenome</name>
    <dbReference type="NCBI Taxonomy" id="412755"/>
    <lineage>
        <taxon>unclassified sequences</taxon>
        <taxon>metagenomes</taxon>
        <taxon>ecological metagenomes</taxon>
    </lineage>
</organism>
<gene>
    <name evidence="10" type="ORF">LCGC14_0814540</name>
</gene>
<proteinExistence type="inferred from homology"/>
<comment type="caution">
    <text evidence="10">The sequence shown here is derived from an EMBL/GenBank/DDBJ whole genome shotgun (WGS) entry which is preliminary data.</text>
</comment>
<dbReference type="HAMAP" id="MF_00700">
    <property type="entry name" value="DNA_primase_sml_arc"/>
    <property type="match status" value="1"/>
</dbReference>
<dbReference type="GO" id="GO:0003899">
    <property type="term" value="F:DNA-directed RNA polymerase activity"/>
    <property type="evidence" value="ECO:0007669"/>
    <property type="project" value="InterPro"/>
</dbReference>
<evidence type="ECO:0000256" key="8">
    <source>
        <dbReference type="ARBA" id="ARBA00022842"/>
    </source>
</evidence>